<organism evidence="1 2">
    <name type="scientific">Streptomyces xanthophaeus</name>
    <dbReference type="NCBI Taxonomy" id="67385"/>
    <lineage>
        <taxon>Bacteria</taxon>
        <taxon>Bacillati</taxon>
        <taxon>Actinomycetota</taxon>
        <taxon>Actinomycetes</taxon>
        <taxon>Kitasatosporales</taxon>
        <taxon>Streptomycetaceae</taxon>
        <taxon>Streptomyces</taxon>
    </lineage>
</organism>
<protein>
    <submittedName>
        <fullName evidence="1">Uncharacterized protein</fullName>
    </submittedName>
</protein>
<proteinExistence type="predicted"/>
<keyword evidence="2" id="KW-1185">Reference proteome</keyword>
<comment type="caution">
    <text evidence="1">The sequence shown here is derived from an EMBL/GenBank/DDBJ whole genome shotgun (WGS) entry which is preliminary data.</text>
</comment>
<dbReference type="Proteomes" id="UP000600026">
    <property type="component" value="Unassembled WGS sequence"/>
</dbReference>
<dbReference type="AlphaFoldDB" id="A0A919H2G1"/>
<sequence length="267" mass="30159">MVIRRQTGEDYEEIAIRGAIQDKRTEGVDQQYAWHSEYPYEEFRVVDAASGALIFGGEVAAFFQDANFLPAEWRAINIVYVGQSLGRKVERQALDRLVSHSTLQRVYSESSPDEDVWLGLCTIIDTALHFTIDPKAEVSTSDEEDDLHIQRVHEAMGSSSTFQKKAATALAEGALISYFDPKYNVLLRGTFPDAKHSILAECYELEFQSLMLEFNALEQGIPFASAARRAATCHYMQLPMHPQDGGVVYVEELGADFFEQMTRHYEL</sequence>
<evidence type="ECO:0000313" key="1">
    <source>
        <dbReference type="EMBL" id="GHI88304.1"/>
    </source>
</evidence>
<evidence type="ECO:0000313" key="2">
    <source>
        <dbReference type="Proteomes" id="UP000600026"/>
    </source>
</evidence>
<accession>A0A919H2G1</accession>
<reference evidence="1" key="1">
    <citation type="submission" date="2020-09" db="EMBL/GenBank/DDBJ databases">
        <title>Whole genome shotgun sequence of Streptomyces xanthophaeus NBRC 12829.</title>
        <authorList>
            <person name="Komaki H."/>
            <person name="Tamura T."/>
        </authorList>
    </citation>
    <scope>NUCLEOTIDE SEQUENCE</scope>
    <source>
        <strain evidence="1">NBRC 12829</strain>
    </source>
</reference>
<dbReference type="EMBL" id="BNEE01000006">
    <property type="protein sequence ID" value="GHI88304.1"/>
    <property type="molecule type" value="Genomic_DNA"/>
</dbReference>
<gene>
    <name evidence="1" type="ORF">Sxan_56680</name>
</gene>
<name>A0A919H2G1_9ACTN</name>